<protein>
    <submittedName>
        <fullName evidence="2">Uncharacterized protein</fullName>
    </submittedName>
</protein>
<gene>
    <name evidence="2" type="ORF">NGRA_0272</name>
</gene>
<dbReference type="EMBL" id="SBJO01000008">
    <property type="protein sequence ID" value="KAF9764792.1"/>
    <property type="molecule type" value="Genomic_DNA"/>
</dbReference>
<reference evidence="2 3" key="1">
    <citation type="journal article" date="2020" name="Genome Biol. Evol.">
        <title>Comparative genomics of strictly vertically transmitted, feminizing microsporidia endosymbionts of amphipod crustaceans.</title>
        <authorList>
            <person name="Cormier A."/>
            <person name="Chebbi M.A."/>
            <person name="Giraud I."/>
            <person name="Wattier R."/>
            <person name="Teixeira M."/>
            <person name="Gilbert C."/>
            <person name="Rigaud T."/>
            <person name="Cordaux R."/>
        </authorList>
    </citation>
    <scope>NUCLEOTIDE SEQUENCE [LARGE SCALE GENOMIC DNA]</scope>
    <source>
        <strain evidence="2 3">Ou3-Ou53</strain>
    </source>
</reference>
<feature type="compositionally biased region" description="Basic residues" evidence="1">
    <location>
        <begin position="135"/>
        <end position="153"/>
    </location>
</feature>
<evidence type="ECO:0000313" key="3">
    <source>
        <dbReference type="Proteomes" id="UP000740883"/>
    </source>
</evidence>
<sequence>MFLEKLIATFKNDPTSRSSSFKSLLLYLSDNFKNLFNLLRSSIAVNMFLSLEEDINSLTPVGVKKLFVINSTNILQYHPIVIQNIDKKDKVIKLLCNKILLALKLDLYGNGRFVDFYNQILEALKDDKSSEMKIPKKRKKTVRGGLKKKMKKWRQMEEK</sequence>
<dbReference type="OrthoDB" id="10579775at2759"/>
<evidence type="ECO:0000313" key="2">
    <source>
        <dbReference type="EMBL" id="KAF9764792.1"/>
    </source>
</evidence>
<dbReference type="Proteomes" id="UP000740883">
    <property type="component" value="Unassembled WGS sequence"/>
</dbReference>
<dbReference type="AlphaFoldDB" id="A0A9P6H170"/>
<organism evidence="2 3">
    <name type="scientific">Nosema granulosis</name>
    <dbReference type="NCBI Taxonomy" id="83296"/>
    <lineage>
        <taxon>Eukaryota</taxon>
        <taxon>Fungi</taxon>
        <taxon>Fungi incertae sedis</taxon>
        <taxon>Microsporidia</taxon>
        <taxon>Nosematidae</taxon>
        <taxon>Nosema</taxon>
    </lineage>
</organism>
<comment type="caution">
    <text evidence="2">The sequence shown here is derived from an EMBL/GenBank/DDBJ whole genome shotgun (WGS) entry which is preliminary data.</text>
</comment>
<accession>A0A9P6H170</accession>
<proteinExistence type="predicted"/>
<keyword evidence="3" id="KW-1185">Reference proteome</keyword>
<name>A0A9P6H170_9MICR</name>
<evidence type="ECO:0000256" key="1">
    <source>
        <dbReference type="SAM" id="MobiDB-lite"/>
    </source>
</evidence>
<feature type="region of interest" description="Disordered" evidence="1">
    <location>
        <begin position="134"/>
        <end position="159"/>
    </location>
</feature>